<dbReference type="EMBL" id="LZSO01000012">
    <property type="protein sequence ID" value="OBB32575.1"/>
    <property type="molecule type" value="Genomic_DNA"/>
</dbReference>
<dbReference type="OrthoDB" id="4753402at2"/>
<evidence type="ECO:0000313" key="3">
    <source>
        <dbReference type="Proteomes" id="UP000093902"/>
    </source>
</evidence>
<evidence type="ECO:0000313" key="2">
    <source>
        <dbReference type="EMBL" id="OBB32575.1"/>
    </source>
</evidence>
<accession>A0A1A0RDJ8</accession>
<evidence type="ECO:0000256" key="1">
    <source>
        <dbReference type="SAM" id="MobiDB-lite"/>
    </source>
</evidence>
<dbReference type="AlphaFoldDB" id="A0A1A0RDJ8"/>
<organism evidence="2 3">
    <name type="scientific">Mycolicibacterium peregrinum</name>
    <name type="common">Mycobacterium peregrinum</name>
    <dbReference type="NCBI Taxonomy" id="43304"/>
    <lineage>
        <taxon>Bacteria</taxon>
        <taxon>Bacillati</taxon>
        <taxon>Actinomycetota</taxon>
        <taxon>Actinomycetes</taxon>
        <taxon>Mycobacteriales</taxon>
        <taxon>Mycobacteriaceae</taxon>
        <taxon>Mycolicibacterium</taxon>
    </lineage>
</organism>
<dbReference type="Proteomes" id="UP000093902">
    <property type="component" value="Unassembled WGS sequence"/>
</dbReference>
<reference evidence="3" key="1">
    <citation type="submission" date="2016-06" db="EMBL/GenBank/DDBJ databases">
        <authorList>
            <person name="Sutton G."/>
            <person name="Brinkac L."/>
            <person name="Sanka R."/>
            <person name="Adams M."/>
            <person name="Lau E."/>
            <person name="Mehaffy C."/>
            <person name="Tameris M."/>
            <person name="Hatherill M."/>
            <person name="Hanekom W."/>
            <person name="Mahomed H."/>
            <person name="Mcshane H."/>
        </authorList>
    </citation>
    <scope>NUCLEOTIDE SEQUENCE [LARGE SCALE GENOMIC DNA]</scope>
    <source>
        <strain evidence="3">852002-51209_SCH5440388</strain>
    </source>
</reference>
<sequence length="209" mass="22848">MTPRRYSQVELRRRRRAHLPTVNTGKFSLSREIADVAGPLAAQVAALPNPLQLRRPILAYADSAHEAAGTVTGWEAERDARRRTEHLADDEGKRRYAVTTLIDLAPRPALPEITDEMIADGSWATALTEMVAPVDAALSDLLARAFPPGAPPLRGQPSRSDRLDRLLRETVDRAALSLERALDAAEKQTPAPTAKPDPRAELEAMGIEV</sequence>
<proteinExistence type="predicted"/>
<name>A0A1A0RDJ8_MYCPR</name>
<comment type="caution">
    <text evidence="2">The sequence shown here is derived from an EMBL/GenBank/DDBJ whole genome shotgun (WGS) entry which is preliminary data.</text>
</comment>
<dbReference type="RefSeq" id="WP_064931082.1">
    <property type="nucleotide sequence ID" value="NZ_LZSO01000012.1"/>
</dbReference>
<feature type="region of interest" description="Disordered" evidence="1">
    <location>
        <begin position="179"/>
        <end position="209"/>
    </location>
</feature>
<protein>
    <submittedName>
        <fullName evidence="2">Uncharacterized protein</fullName>
    </submittedName>
</protein>
<gene>
    <name evidence="2" type="ORF">A5792_02480</name>
</gene>